<keyword evidence="2" id="KW-1185">Reference proteome</keyword>
<evidence type="ECO:0000256" key="1">
    <source>
        <dbReference type="SAM" id="MobiDB-lite"/>
    </source>
</evidence>
<evidence type="ECO:0000313" key="2">
    <source>
        <dbReference type="Proteomes" id="UP000095287"/>
    </source>
</evidence>
<proteinExistence type="predicted"/>
<accession>A0A1I8AF04</accession>
<evidence type="ECO:0000313" key="3">
    <source>
        <dbReference type="WBParaSite" id="L893_g5065.t1"/>
    </source>
</evidence>
<organism evidence="2 3">
    <name type="scientific">Steinernema glaseri</name>
    <dbReference type="NCBI Taxonomy" id="37863"/>
    <lineage>
        <taxon>Eukaryota</taxon>
        <taxon>Metazoa</taxon>
        <taxon>Ecdysozoa</taxon>
        <taxon>Nematoda</taxon>
        <taxon>Chromadorea</taxon>
        <taxon>Rhabditida</taxon>
        <taxon>Tylenchina</taxon>
        <taxon>Panagrolaimomorpha</taxon>
        <taxon>Strongyloidoidea</taxon>
        <taxon>Steinernematidae</taxon>
        <taxon>Steinernema</taxon>
    </lineage>
</organism>
<dbReference type="WBParaSite" id="L893_g5065.t1">
    <property type="protein sequence ID" value="L893_g5065.t1"/>
    <property type="gene ID" value="L893_g5065"/>
</dbReference>
<feature type="region of interest" description="Disordered" evidence="1">
    <location>
        <begin position="1"/>
        <end position="34"/>
    </location>
</feature>
<reference evidence="3" key="1">
    <citation type="submission" date="2016-11" db="UniProtKB">
        <authorList>
            <consortium name="WormBaseParasite"/>
        </authorList>
    </citation>
    <scope>IDENTIFICATION</scope>
</reference>
<dbReference type="Proteomes" id="UP000095287">
    <property type="component" value="Unplaced"/>
</dbReference>
<protein>
    <submittedName>
        <fullName evidence="3">Uncharacterized protein</fullName>
    </submittedName>
</protein>
<dbReference type="AlphaFoldDB" id="A0A1I8AF04"/>
<sequence length="268" mass="30143">MLTLTSTRQRQIKSYPVKPPPPDSSSPFSRADYPRAKHVRTIRIRFHSERKIRRTVSSSTRSSAFEADSRCELHCVAAEPKGDGVEAEMCQSLSFPEEEHTDSSVLDAARHNQSHQLKNIIDNYSRDEDVAVWDAAAHPEAPLGCGYGIWMAFIDPYCNEYASCCTIVSGDVRSLTPFCCPESSMGESRTRLLAGAFLASWSARKEELFAFGMIVGAPKPPRRSTYRNPSKRSAWRFAQPHLTPLSRTSAFRQKTLQKRLQMASRVRA</sequence>
<name>A0A1I8AF04_9BILA</name>